<dbReference type="AlphaFoldDB" id="A0A067PKP5"/>
<proteinExistence type="predicted"/>
<reference evidence="3" key="1">
    <citation type="journal article" date="2014" name="Proc. Natl. Acad. Sci. U.S.A.">
        <title>Extensive sampling of basidiomycete genomes demonstrates inadequacy of the white-rot/brown-rot paradigm for wood decay fungi.</title>
        <authorList>
            <person name="Riley R."/>
            <person name="Salamov A.A."/>
            <person name="Brown D.W."/>
            <person name="Nagy L.G."/>
            <person name="Floudas D."/>
            <person name="Held B.W."/>
            <person name="Levasseur A."/>
            <person name="Lombard V."/>
            <person name="Morin E."/>
            <person name="Otillar R."/>
            <person name="Lindquist E.A."/>
            <person name="Sun H."/>
            <person name="LaButti K.M."/>
            <person name="Schmutz J."/>
            <person name="Jabbour D."/>
            <person name="Luo H."/>
            <person name="Baker S.E."/>
            <person name="Pisabarro A.G."/>
            <person name="Walton J.D."/>
            <person name="Blanchette R.A."/>
            <person name="Henrissat B."/>
            <person name="Martin F."/>
            <person name="Cullen D."/>
            <person name="Hibbett D.S."/>
            <person name="Grigoriev I.V."/>
        </authorList>
    </citation>
    <scope>NUCLEOTIDE SEQUENCE [LARGE SCALE GENOMIC DNA]</scope>
    <source>
        <strain evidence="3">MUCL 33604</strain>
    </source>
</reference>
<accession>A0A067PKP5</accession>
<sequence length="285" mass="31583">MAVVSANRPTNRLVRKPAHMGKVTFADLQVVFKFSKNKLNHLRGKIQDLVKEYVDVNRTWASQDPERMKALKHKVVDRIPALGAYEDSWPVEVIARCWLKKERECESYISVHGMDTDIMEEYVDEDLVDGMPPSSKNSPGRRSEGPVPVTPLSRSTRSSRPAFASTSAPSTSSSTPSSPVSQSFGSGGRRQNGSTSQVRSPATNSPTRGSPTDPENTVQEWLEGYGIEDLYERFAAAGITSADELGRSAAWSEETRRALYDKILGEIKADLFYETQLGDALRLQD</sequence>
<evidence type="ECO:0000313" key="3">
    <source>
        <dbReference type="Proteomes" id="UP000027265"/>
    </source>
</evidence>
<feature type="compositionally biased region" description="Low complexity" evidence="1">
    <location>
        <begin position="153"/>
        <end position="184"/>
    </location>
</feature>
<dbReference type="HOGENOM" id="CLU_976812_0_0_1"/>
<keyword evidence="3" id="KW-1185">Reference proteome</keyword>
<name>A0A067PKP5_9AGAM</name>
<dbReference type="Proteomes" id="UP000027265">
    <property type="component" value="Unassembled WGS sequence"/>
</dbReference>
<organism evidence="2 3">
    <name type="scientific">Jaapia argillacea MUCL 33604</name>
    <dbReference type="NCBI Taxonomy" id="933084"/>
    <lineage>
        <taxon>Eukaryota</taxon>
        <taxon>Fungi</taxon>
        <taxon>Dikarya</taxon>
        <taxon>Basidiomycota</taxon>
        <taxon>Agaricomycotina</taxon>
        <taxon>Agaricomycetes</taxon>
        <taxon>Agaricomycetidae</taxon>
        <taxon>Jaapiales</taxon>
        <taxon>Jaapiaceae</taxon>
        <taxon>Jaapia</taxon>
    </lineage>
</organism>
<feature type="compositionally biased region" description="Polar residues" evidence="1">
    <location>
        <begin position="191"/>
        <end position="217"/>
    </location>
</feature>
<evidence type="ECO:0000256" key="1">
    <source>
        <dbReference type="SAM" id="MobiDB-lite"/>
    </source>
</evidence>
<feature type="region of interest" description="Disordered" evidence="1">
    <location>
        <begin position="127"/>
        <end position="217"/>
    </location>
</feature>
<evidence type="ECO:0000313" key="2">
    <source>
        <dbReference type="EMBL" id="KDQ51597.1"/>
    </source>
</evidence>
<gene>
    <name evidence="2" type="ORF">JAAARDRAFT_81409</name>
</gene>
<dbReference type="EMBL" id="KL197747">
    <property type="protein sequence ID" value="KDQ51597.1"/>
    <property type="molecule type" value="Genomic_DNA"/>
</dbReference>
<dbReference type="InParanoid" id="A0A067PKP5"/>
<protein>
    <submittedName>
        <fullName evidence="2">Uncharacterized protein</fullName>
    </submittedName>
</protein>